<dbReference type="Proteomes" id="UP000282289">
    <property type="component" value="Unassembled WGS sequence"/>
</dbReference>
<protein>
    <submittedName>
        <fullName evidence="1">Uncharacterized protein</fullName>
    </submittedName>
</protein>
<dbReference type="EMBL" id="RBQT01000029">
    <property type="protein sequence ID" value="RMP83068.1"/>
    <property type="molecule type" value="Genomic_DNA"/>
</dbReference>
<proteinExistence type="predicted"/>
<dbReference type="AlphaFoldDB" id="A0A7Z6UA50"/>
<sequence>MEVSGQFLTRLKQHRADYSAFFQAVTSGVASELLPAGRDYIAICL</sequence>
<evidence type="ECO:0000313" key="2">
    <source>
        <dbReference type="Proteomes" id="UP000282289"/>
    </source>
</evidence>
<name>A0A7Z6UA50_PSESF</name>
<organism evidence="1 2">
    <name type="scientific">Pseudomonas syringae pv. actinidiae</name>
    <dbReference type="NCBI Taxonomy" id="103796"/>
    <lineage>
        <taxon>Bacteria</taxon>
        <taxon>Pseudomonadati</taxon>
        <taxon>Pseudomonadota</taxon>
        <taxon>Gammaproteobacteria</taxon>
        <taxon>Pseudomonadales</taxon>
        <taxon>Pseudomonadaceae</taxon>
        <taxon>Pseudomonas</taxon>
        <taxon>Pseudomonas syringae</taxon>
    </lineage>
</organism>
<evidence type="ECO:0000313" key="1">
    <source>
        <dbReference type="EMBL" id="RMP83068.1"/>
    </source>
</evidence>
<comment type="caution">
    <text evidence="1">The sequence shown here is derived from an EMBL/GenBank/DDBJ whole genome shotgun (WGS) entry which is preliminary data.</text>
</comment>
<gene>
    <name evidence="1" type="ORF">ALQ15_109009</name>
</gene>
<reference evidence="1 2" key="1">
    <citation type="submission" date="2018-08" db="EMBL/GenBank/DDBJ databases">
        <title>Recombination of ecologically and evolutionarily significant loci maintains genetic cohesion in the Pseudomonas syringae species complex.</title>
        <authorList>
            <person name="Dillon M."/>
            <person name="Thakur S."/>
            <person name="Almeida R.N.D."/>
            <person name="Weir B.S."/>
            <person name="Guttman D.S."/>
        </authorList>
    </citation>
    <scope>NUCLEOTIDE SEQUENCE [LARGE SCALE GENOMIC DNA]</scope>
    <source>
        <strain evidence="1 2">ICMP 19589</strain>
    </source>
</reference>
<accession>A0A7Z6UA50</accession>